<evidence type="ECO:0000313" key="2">
    <source>
        <dbReference type="EMBL" id="RDK43803.1"/>
    </source>
</evidence>
<protein>
    <submittedName>
        <fullName evidence="2">Uncharacterized protein</fullName>
    </submittedName>
</protein>
<gene>
    <name evidence="2" type="ORF">M752DRAFT_264714</name>
</gene>
<evidence type="ECO:0000313" key="3">
    <source>
        <dbReference type="Proteomes" id="UP000254937"/>
    </source>
</evidence>
<sequence>MLTASVSGIGCRTEITSLQKLDNYFDRRRMTANAEKGITTDTLSRSTRSIPEIDIVHMMVGADFLRQTGQWNCAGSAGQVGTTKTVGELQHDREPLAGFGKASEI</sequence>
<dbReference type="AlphaFoldDB" id="A0A370PNP0"/>
<proteinExistence type="predicted"/>
<accession>A0A370PNP0</accession>
<organism evidence="2 3">
    <name type="scientific">Aspergillus phoenicis ATCC 13157</name>
    <dbReference type="NCBI Taxonomy" id="1353007"/>
    <lineage>
        <taxon>Eukaryota</taxon>
        <taxon>Fungi</taxon>
        <taxon>Dikarya</taxon>
        <taxon>Ascomycota</taxon>
        <taxon>Pezizomycotina</taxon>
        <taxon>Eurotiomycetes</taxon>
        <taxon>Eurotiomycetidae</taxon>
        <taxon>Eurotiales</taxon>
        <taxon>Aspergillaceae</taxon>
        <taxon>Aspergillus</taxon>
    </lineage>
</organism>
<keyword evidence="3" id="KW-1185">Reference proteome</keyword>
<reference evidence="2 3" key="1">
    <citation type="submission" date="2018-07" db="EMBL/GenBank/DDBJ databases">
        <title>Section-level genome sequencing of Aspergillus section Nigri to investigate inter- and intra-species variation.</title>
        <authorList>
            <consortium name="DOE Joint Genome Institute"/>
            <person name="Vesth T.C."/>
            <person name="Nybo J.L."/>
            <person name="Theobald S."/>
            <person name="Frisvad J.C."/>
            <person name="Larsen T.O."/>
            <person name="Nielsen K.F."/>
            <person name="Hoof J.B."/>
            <person name="Brandl J."/>
            <person name="Salamov A."/>
            <person name="Riley R."/>
            <person name="Gladden J.M."/>
            <person name="Phatale P."/>
            <person name="Nielsen M.T."/>
            <person name="Lyhne E.K."/>
            <person name="Kogle M.E."/>
            <person name="Strasser K."/>
            <person name="McDonnell E."/>
            <person name="Barry K."/>
            <person name="Clum A."/>
            <person name="Chen C."/>
            <person name="Nolan M."/>
            <person name="Sandor L."/>
            <person name="Kuo A."/>
            <person name="Lipzen A."/>
            <person name="Hainaut M."/>
            <person name="Drula E."/>
            <person name="Tsang A."/>
            <person name="Magnuson J.K."/>
            <person name="Henrissat B."/>
            <person name="Wiebenga A."/>
            <person name="Simmons B.A."/>
            <person name="Makela M.R."/>
            <person name="De vries R.P."/>
            <person name="Grigoriev I.V."/>
            <person name="Mortensen U.H."/>
            <person name="Baker S.E."/>
            <person name="Andersen M.R."/>
        </authorList>
    </citation>
    <scope>NUCLEOTIDE SEQUENCE [LARGE SCALE GENOMIC DNA]</scope>
    <source>
        <strain evidence="2 3">ATCC 13157</strain>
    </source>
</reference>
<evidence type="ECO:0000256" key="1">
    <source>
        <dbReference type="SAM" id="MobiDB-lite"/>
    </source>
</evidence>
<name>A0A370PNP0_ASPPH</name>
<feature type="region of interest" description="Disordered" evidence="1">
    <location>
        <begin position="85"/>
        <end position="105"/>
    </location>
</feature>
<dbReference type="Proteomes" id="UP000254937">
    <property type="component" value="Unassembled WGS sequence"/>
</dbReference>
<dbReference type="EMBL" id="KZ851850">
    <property type="protein sequence ID" value="RDK43803.1"/>
    <property type="molecule type" value="Genomic_DNA"/>
</dbReference>